<evidence type="ECO:0000313" key="5">
    <source>
        <dbReference type="Proteomes" id="UP000765507"/>
    </source>
</evidence>
<dbReference type="InterPro" id="IPR051320">
    <property type="entry name" value="Viral_Replic_Matur_Polypro"/>
</dbReference>
<sequence>RNAPATFQKLVDSLLAGLGESAVAYLDDVAIFSDSWAEHLEHLQKVFERIREAGLTVKAKKCQIGLNRVTYLGHQVGQGTINPLQAKVEAIQKWPVPKSKKQVQSFLGLAGYYRR</sequence>
<dbReference type="InterPro" id="IPR043502">
    <property type="entry name" value="DNA/RNA_pol_sf"/>
</dbReference>
<dbReference type="PANTHER" id="PTHR33064">
    <property type="entry name" value="POL PROTEIN"/>
    <property type="match status" value="1"/>
</dbReference>
<accession>A0A8T1SH40</accession>
<comment type="similarity">
    <text evidence="1">Belongs to the beta type-B retroviral polymerase family. HERV class-II K(HML-2) pol subfamily.</text>
</comment>
<dbReference type="InterPro" id="IPR043128">
    <property type="entry name" value="Rev_trsase/Diguanyl_cyclase"/>
</dbReference>
<dbReference type="EC" id="3.1.26.4" evidence="2"/>
<evidence type="ECO:0000313" key="4">
    <source>
        <dbReference type="EMBL" id="KAG6927945.1"/>
    </source>
</evidence>
<feature type="non-terminal residue" evidence="4">
    <location>
        <position position="1"/>
    </location>
</feature>
<feature type="non-terminal residue" evidence="4">
    <location>
        <position position="115"/>
    </location>
</feature>
<dbReference type="PROSITE" id="PS50878">
    <property type="entry name" value="RT_POL"/>
    <property type="match status" value="1"/>
</dbReference>
<comment type="caution">
    <text evidence="4">The sequence shown here is derived from an EMBL/GenBank/DDBJ whole genome shotgun (WGS) entry which is preliminary data.</text>
</comment>
<evidence type="ECO:0000256" key="2">
    <source>
        <dbReference type="ARBA" id="ARBA00012180"/>
    </source>
</evidence>
<evidence type="ECO:0000256" key="1">
    <source>
        <dbReference type="ARBA" id="ARBA00010879"/>
    </source>
</evidence>
<protein>
    <recommendedName>
        <fullName evidence="2">ribonuclease H</fullName>
        <ecNumber evidence="2">3.1.26.4</ecNumber>
    </recommendedName>
</protein>
<dbReference type="Pfam" id="PF00078">
    <property type="entry name" value="RVT_1"/>
    <property type="match status" value="1"/>
</dbReference>
<dbReference type="AlphaFoldDB" id="A0A8T1SH40"/>
<dbReference type="InterPro" id="IPR000477">
    <property type="entry name" value="RT_dom"/>
</dbReference>
<dbReference type="GO" id="GO:0004523">
    <property type="term" value="F:RNA-DNA hybrid ribonuclease activity"/>
    <property type="evidence" value="ECO:0007669"/>
    <property type="project" value="UniProtKB-EC"/>
</dbReference>
<dbReference type="FunFam" id="3.30.70.270:FF:000003">
    <property type="entry name" value="Transposon Ty3-G Gag-Pol polyprotein"/>
    <property type="match status" value="1"/>
</dbReference>
<evidence type="ECO:0000259" key="3">
    <source>
        <dbReference type="PROSITE" id="PS50878"/>
    </source>
</evidence>
<dbReference type="CDD" id="cd01647">
    <property type="entry name" value="RT_LTR"/>
    <property type="match status" value="1"/>
</dbReference>
<dbReference type="Proteomes" id="UP000765507">
    <property type="component" value="Unassembled WGS sequence"/>
</dbReference>
<feature type="domain" description="Reverse transcriptase" evidence="3">
    <location>
        <begin position="1"/>
        <end position="76"/>
    </location>
</feature>
<reference evidence="4 5" key="1">
    <citation type="journal article" date="2020" name="G3 (Bethesda)">
        <title>Draft Genome of the Common Snapping Turtle, Chelydra serpentina, a Model for Phenotypic Plasticity in Reptiles.</title>
        <authorList>
            <person name="Das D."/>
            <person name="Singh S.K."/>
            <person name="Bierstedt J."/>
            <person name="Erickson A."/>
            <person name="Galli G.L.J."/>
            <person name="Crossley D.A. 2nd"/>
            <person name="Rhen T."/>
        </authorList>
    </citation>
    <scope>NUCLEOTIDE SEQUENCE [LARGE SCALE GENOMIC DNA]</scope>
    <source>
        <strain evidence="4">KW</strain>
    </source>
</reference>
<dbReference type="EMBL" id="JAHGAV010000235">
    <property type="protein sequence ID" value="KAG6927945.1"/>
    <property type="molecule type" value="Genomic_DNA"/>
</dbReference>
<organism evidence="4 5">
    <name type="scientific">Chelydra serpentina</name>
    <name type="common">Snapping turtle</name>
    <name type="synonym">Testudo serpentina</name>
    <dbReference type="NCBI Taxonomy" id="8475"/>
    <lineage>
        <taxon>Eukaryota</taxon>
        <taxon>Metazoa</taxon>
        <taxon>Chordata</taxon>
        <taxon>Craniata</taxon>
        <taxon>Vertebrata</taxon>
        <taxon>Euteleostomi</taxon>
        <taxon>Archelosauria</taxon>
        <taxon>Testudinata</taxon>
        <taxon>Testudines</taxon>
        <taxon>Cryptodira</taxon>
        <taxon>Durocryptodira</taxon>
        <taxon>Americhelydia</taxon>
        <taxon>Chelydroidea</taxon>
        <taxon>Chelydridae</taxon>
        <taxon>Chelydra</taxon>
    </lineage>
</organism>
<proteinExistence type="inferred from homology"/>
<dbReference type="Gene3D" id="3.30.70.270">
    <property type="match status" value="2"/>
</dbReference>
<dbReference type="SUPFAM" id="SSF56672">
    <property type="entry name" value="DNA/RNA polymerases"/>
    <property type="match status" value="1"/>
</dbReference>
<name>A0A8T1SH40_CHESE</name>
<keyword evidence="5" id="KW-1185">Reference proteome</keyword>
<dbReference type="OrthoDB" id="9427410at2759"/>
<gene>
    <name evidence="4" type="ORF">G0U57_008997</name>
</gene>
<dbReference type="PANTHER" id="PTHR33064:SF29">
    <property type="entry name" value="PEPTIDASE A2 DOMAIN-CONTAINING PROTEIN-RELATED"/>
    <property type="match status" value="1"/>
</dbReference>